<keyword evidence="3" id="KW-1185">Reference proteome</keyword>
<accession>A0AAD6WYB5</accession>
<proteinExistence type="predicted"/>
<evidence type="ECO:0000313" key="2">
    <source>
        <dbReference type="EMBL" id="KAJ7029767.1"/>
    </source>
</evidence>
<sequence>MLFPPAVVVLSAIAYAVASLHPGSEVLTAAPEQLTAAPVPAPELSFTVTCQCQTIPFLTTTFCLPCSTIFFTGTDTTTTTPAPTARLA</sequence>
<evidence type="ECO:0000256" key="1">
    <source>
        <dbReference type="SAM" id="SignalP"/>
    </source>
</evidence>
<organism evidence="2 3">
    <name type="scientific">Mycena alexandri</name>
    <dbReference type="NCBI Taxonomy" id="1745969"/>
    <lineage>
        <taxon>Eukaryota</taxon>
        <taxon>Fungi</taxon>
        <taxon>Dikarya</taxon>
        <taxon>Basidiomycota</taxon>
        <taxon>Agaricomycotina</taxon>
        <taxon>Agaricomycetes</taxon>
        <taxon>Agaricomycetidae</taxon>
        <taxon>Agaricales</taxon>
        <taxon>Marasmiineae</taxon>
        <taxon>Mycenaceae</taxon>
        <taxon>Mycena</taxon>
    </lineage>
</organism>
<protein>
    <recommendedName>
        <fullName evidence="4">Secreted protein</fullName>
    </recommendedName>
</protein>
<evidence type="ECO:0008006" key="4">
    <source>
        <dbReference type="Google" id="ProtNLM"/>
    </source>
</evidence>
<evidence type="ECO:0000313" key="3">
    <source>
        <dbReference type="Proteomes" id="UP001218188"/>
    </source>
</evidence>
<keyword evidence="1" id="KW-0732">Signal</keyword>
<dbReference type="EMBL" id="JARJCM010000098">
    <property type="protein sequence ID" value="KAJ7029767.1"/>
    <property type="molecule type" value="Genomic_DNA"/>
</dbReference>
<comment type="caution">
    <text evidence="2">The sequence shown here is derived from an EMBL/GenBank/DDBJ whole genome shotgun (WGS) entry which is preliminary data.</text>
</comment>
<feature type="signal peptide" evidence="1">
    <location>
        <begin position="1"/>
        <end position="18"/>
    </location>
</feature>
<name>A0AAD6WYB5_9AGAR</name>
<reference evidence="2" key="1">
    <citation type="submission" date="2023-03" db="EMBL/GenBank/DDBJ databases">
        <title>Massive genome expansion in bonnet fungi (Mycena s.s.) driven by repeated elements and novel gene families across ecological guilds.</title>
        <authorList>
            <consortium name="Lawrence Berkeley National Laboratory"/>
            <person name="Harder C.B."/>
            <person name="Miyauchi S."/>
            <person name="Viragh M."/>
            <person name="Kuo A."/>
            <person name="Thoen E."/>
            <person name="Andreopoulos B."/>
            <person name="Lu D."/>
            <person name="Skrede I."/>
            <person name="Drula E."/>
            <person name="Henrissat B."/>
            <person name="Morin E."/>
            <person name="Kohler A."/>
            <person name="Barry K."/>
            <person name="LaButti K."/>
            <person name="Morin E."/>
            <person name="Salamov A."/>
            <person name="Lipzen A."/>
            <person name="Mereny Z."/>
            <person name="Hegedus B."/>
            <person name="Baldrian P."/>
            <person name="Stursova M."/>
            <person name="Weitz H."/>
            <person name="Taylor A."/>
            <person name="Grigoriev I.V."/>
            <person name="Nagy L.G."/>
            <person name="Martin F."/>
            <person name="Kauserud H."/>
        </authorList>
    </citation>
    <scope>NUCLEOTIDE SEQUENCE</scope>
    <source>
        <strain evidence="2">CBHHK200</strain>
    </source>
</reference>
<feature type="chain" id="PRO_5042122896" description="Secreted protein" evidence="1">
    <location>
        <begin position="19"/>
        <end position="88"/>
    </location>
</feature>
<dbReference type="AlphaFoldDB" id="A0AAD6WYB5"/>
<dbReference type="Proteomes" id="UP001218188">
    <property type="component" value="Unassembled WGS sequence"/>
</dbReference>
<gene>
    <name evidence="2" type="ORF">C8F04DRAFT_1264669</name>
</gene>